<keyword evidence="4" id="KW-1185">Reference proteome</keyword>
<dbReference type="NCBIfam" id="NF001095">
    <property type="entry name" value="PRK00124.1"/>
    <property type="match status" value="1"/>
</dbReference>
<dbReference type="Proteomes" id="UP000199659">
    <property type="component" value="Unassembled WGS sequence"/>
</dbReference>
<dbReference type="OrthoDB" id="9798918at2"/>
<comment type="similarity">
    <text evidence="1 2">Belongs to the UPF0178 family.</text>
</comment>
<dbReference type="PANTHER" id="PTHR35146:SF1">
    <property type="entry name" value="UPF0178 PROTEIN YAII"/>
    <property type="match status" value="1"/>
</dbReference>
<dbReference type="HAMAP" id="MF_00489">
    <property type="entry name" value="UPF0178"/>
    <property type="match status" value="1"/>
</dbReference>
<dbReference type="STRING" id="37658.SAMN05661086_02474"/>
<dbReference type="RefSeq" id="WP_092561224.1">
    <property type="nucleotide sequence ID" value="NZ_FOYZ01000009.1"/>
</dbReference>
<protein>
    <recommendedName>
        <fullName evidence="2">UPF0178 protein SAMN05661086_02474</fullName>
    </recommendedName>
</protein>
<name>A0A1I6KK96_9FIRM</name>
<evidence type="ECO:0000313" key="3">
    <source>
        <dbReference type="EMBL" id="SFR91468.1"/>
    </source>
</evidence>
<evidence type="ECO:0000256" key="2">
    <source>
        <dbReference type="HAMAP-Rule" id="MF_00489"/>
    </source>
</evidence>
<proteinExistence type="inferred from homology"/>
<organism evidence="3 4">
    <name type="scientific">Anaeromicropila populeti</name>
    <dbReference type="NCBI Taxonomy" id="37658"/>
    <lineage>
        <taxon>Bacteria</taxon>
        <taxon>Bacillati</taxon>
        <taxon>Bacillota</taxon>
        <taxon>Clostridia</taxon>
        <taxon>Lachnospirales</taxon>
        <taxon>Lachnospiraceae</taxon>
        <taxon>Anaeromicropila</taxon>
    </lineage>
</organism>
<reference evidence="3 4" key="1">
    <citation type="submission" date="2016-10" db="EMBL/GenBank/DDBJ databases">
        <authorList>
            <person name="de Groot N.N."/>
        </authorList>
    </citation>
    <scope>NUCLEOTIDE SEQUENCE [LARGE SCALE GENOMIC DNA]</scope>
    <source>
        <strain evidence="3 4">743A</strain>
    </source>
</reference>
<dbReference type="InterPro" id="IPR003791">
    <property type="entry name" value="UPF0178"/>
</dbReference>
<dbReference type="Pfam" id="PF02639">
    <property type="entry name" value="DUF188"/>
    <property type="match status" value="1"/>
</dbReference>
<sequence length="152" mass="17193">MRILVDADACPTKEIVERTAQEYKIPLYFFIDTSHVLSVKYGEVITVSQGADAVDFALINFLLKGDIVVTQDYGVAAMALGKGSFAIHQSGKVFTNENIDQMLFERHLSKVQRRASKKFHGKGPKKRSQEDDIRFEEAFRRLILQILGEEAK</sequence>
<accession>A0A1I6KK96</accession>
<dbReference type="PANTHER" id="PTHR35146">
    <property type="entry name" value="UPF0178 PROTEIN YAII"/>
    <property type="match status" value="1"/>
</dbReference>
<dbReference type="AlphaFoldDB" id="A0A1I6KK96"/>
<evidence type="ECO:0000313" key="4">
    <source>
        <dbReference type="Proteomes" id="UP000199659"/>
    </source>
</evidence>
<gene>
    <name evidence="3" type="ORF">SAMN05661086_02474</name>
</gene>
<evidence type="ECO:0000256" key="1">
    <source>
        <dbReference type="ARBA" id="ARBA00008522"/>
    </source>
</evidence>
<dbReference type="EMBL" id="FOYZ01000009">
    <property type="protein sequence ID" value="SFR91468.1"/>
    <property type="molecule type" value="Genomic_DNA"/>
</dbReference>